<comment type="caution">
    <text evidence="1">The sequence shown here is derived from an EMBL/GenBank/DDBJ whole genome shotgun (WGS) entry which is preliminary data.</text>
</comment>
<evidence type="ECO:0000313" key="2">
    <source>
        <dbReference type="Proteomes" id="UP000835792"/>
    </source>
</evidence>
<accession>A0ABM8MJ04</accession>
<evidence type="ECO:0008006" key="3">
    <source>
        <dbReference type="Google" id="ProtNLM"/>
    </source>
</evidence>
<name>A0ABM8MJ04_9ENTR</name>
<evidence type="ECO:0000313" key="1">
    <source>
        <dbReference type="EMBL" id="CAB5570277.1"/>
    </source>
</evidence>
<protein>
    <recommendedName>
        <fullName evidence="3">Ash family protein</fullName>
    </recommendedName>
</protein>
<dbReference type="Proteomes" id="UP000835792">
    <property type="component" value="Unassembled WGS sequence"/>
</dbReference>
<proteinExistence type="predicted"/>
<sequence length="326" mass="36337">MLNFPNLEKVISSFYLAKKLGFIGMKEASINAASFNITLNGKLNYYLMPRIVCIHTAKGWMIVIYPPYAQTKVPKIARPTPRISDLSSSRTSILACFRFASTILLYSSSVSGGPVTPLLEETSASWLDNFLSVVYFIVYKSPKTEMIAPELANRFISFKACPKAKLRIQKTTNKKSEVFAPKVFSNNSLNLFMFFKVPSQRILQGSIDFKIFYCFGSIPRCCSSLRIILFSHAAKDSSPSCCCACSIMSRNSGSSRNWNGGLPRLWLLCVDTSITPDVMCLCVMTHYTQKVKKTTPRGAVTLSGRLTKTLVEVTLWLALSLAIYPL</sequence>
<gene>
    <name evidence="1" type="ORF">GHA_02479</name>
</gene>
<keyword evidence="2" id="KW-1185">Reference proteome</keyword>
<dbReference type="EMBL" id="CAHPRB010000008">
    <property type="protein sequence ID" value="CAB5570277.1"/>
    <property type="molecule type" value="Genomic_DNA"/>
</dbReference>
<reference evidence="1" key="1">
    <citation type="submission" date="2020-05" db="EMBL/GenBank/DDBJ databases">
        <authorList>
            <person name="Delgado-Blas J."/>
        </authorList>
    </citation>
    <scope>NUCLEOTIDE SEQUENCE</scope>
    <source>
        <strain evidence="1">BB1468</strain>
    </source>
</reference>
<organism evidence="1 2">
    <name type="scientific">Citrobacter youngae</name>
    <dbReference type="NCBI Taxonomy" id="133448"/>
    <lineage>
        <taxon>Bacteria</taxon>
        <taxon>Pseudomonadati</taxon>
        <taxon>Pseudomonadota</taxon>
        <taxon>Gammaproteobacteria</taxon>
        <taxon>Enterobacterales</taxon>
        <taxon>Enterobacteriaceae</taxon>
        <taxon>Citrobacter</taxon>
        <taxon>Citrobacter freundii complex</taxon>
    </lineage>
</organism>